<feature type="transmembrane region" description="Helical" evidence="5">
    <location>
        <begin position="444"/>
        <end position="465"/>
    </location>
</feature>
<feature type="domain" description="Major facilitator superfamily (MFS) profile" evidence="6">
    <location>
        <begin position="42"/>
        <end position="470"/>
    </location>
</feature>
<dbReference type="SUPFAM" id="SSF103473">
    <property type="entry name" value="MFS general substrate transporter"/>
    <property type="match status" value="1"/>
</dbReference>
<organism evidence="7 8">
    <name type="scientific">Mesorhabditis belari</name>
    <dbReference type="NCBI Taxonomy" id="2138241"/>
    <lineage>
        <taxon>Eukaryota</taxon>
        <taxon>Metazoa</taxon>
        <taxon>Ecdysozoa</taxon>
        <taxon>Nematoda</taxon>
        <taxon>Chromadorea</taxon>
        <taxon>Rhabditida</taxon>
        <taxon>Rhabditina</taxon>
        <taxon>Rhabditomorpha</taxon>
        <taxon>Rhabditoidea</taxon>
        <taxon>Rhabditidae</taxon>
        <taxon>Mesorhabditinae</taxon>
        <taxon>Mesorhabditis</taxon>
    </lineage>
</organism>
<feature type="transmembrane region" description="Helical" evidence="5">
    <location>
        <begin position="214"/>
        <end position="232"/>
    </location>
</feature>
<keyword evidence="2 5" id="KW-0812">Transmembrane</keyword>
<comment type="subcellular location">
    <subcellularLocation>
        <location evidence="1">Membrane</location>
        <topology evidence="1">Multi-pass membrane protein</topology>
    </subcellularLocation>
</comment>
<evidence type="ECO:0000313" key="8">
    <source>
        <dbReference type="WBParaSite" id="MBELARI_LOCUS16503"/>
    </source>
</evidence>
<evidence type="ECO:0000256" key="4">
    <source>
        <dbReference type="ARBA" id="ARBA00023136"/>
    </source>
</evidence>
<reference evidence="8" key="1">
    <citation type="submission" date="2024-02" db="UniProtKB">
        <authorList>
            <consortium name="WormBaseParasite"/>
        </authorList>
    </citation>
    <scope>IDENTIFICATION</scope>
</reference>
<dbReference type="Gene3D" id="1.20.1250.20">
    <property type="entry name" value="MFS general substrate transporter like domains"/>
    <property type="match status" value="2"/>
</dbReference>
<feature type="transmembrane region" description="Helical" evidence="5">
    <location>
        <begin position="419"/>
        <end position="438"/>
    </location>
</feature>
<dbReference type="FunFam" id="1.20.1250.20:FF:000532">
    <property type="entry name" value="SLC (SoLute Carrier) homolog"/>
    <property type="match status" value="1"/>
</dbReference>
<evidence type="ECO:0000259" key="6">
    <source>
        <dbReference type="PROSITE" id="PS50850"/>
    </source>
</evidence>
<dbReference type="PANTHER" id="PTHR11662:SF405">
    <property type="entry name" value="PROTEIN CBG12249"/>
    <property type="match status" value="1"/>
</dbReference>
<feature type="transmembrane region" description="Helical" evidence="5">
    <location>
        <begin position="93"/>
        <end position="113"/>
    </location>
</feature>
<dbReference type="InterPro" id="IPR011701">
    <property type="entry name" value="MFS"/>
</dbReference>
<feature type="transmembrane region" description="Helical" evidence="5">
    <location>
        <begin position="352"/>
        <end position="373"/>
    </location>
</feature>
<evidence type="ECO:0000256" key="5">
    <source>
        <dbReference type="SAM" id="Phobius"/>
    </source>
</evidence>
<dbReference type="PANTHER" id="PTHR11662">
    <property type="entry name" value="SOLUTE CARRIER FAMILY 17"/>
    <property type="match status" value="1"/>
</dbReference>
<dbReference type="PROSITE" id="PS50850">
    <property type="entry name" value="MFS"/>
    <property type="match status" value="1"/>
</dbReference>
<keyword evidence="3 5" id="KW-1133">Transmembrane helix</keyword>
<sequence>MSEIKSPLFSLKSFRLRFGLLLTFGLWAVWTMRLNLNMAIPCMVKPKFASVSHGNSSLVSIAFSSAKCERSSGNLTVMGYNGDLDWSPSMQSLLFSASFYSSFVTAFFAGYIVDRFEPKKSLIAASLIYTMIGYLSPIIANHSFWSFFSLRLLLGLVDSFIFPCLNSLAARWFPRNEKATITGIYTSGIQLAAGGSSLISSFLCLSVFGWPSIFYFFAIMGTIWCILCGLLVTNWPQKSRFVNEDEKKYLELHTKSTKKISKNITMPWKEILLSKEVFACNFCNFSSNFVLNLNQLFLPTFLKEVLLLPMHYNGFYTMIPFCAEFLSKNTMGILSDYLKRTKGINATKLGKIFQSVSSFGSAIGLLLLVSIPTCERPSIAIPFMILYGLTFSCLSPGYYTSVISIAPAYTGTITSMGQILGGFGNLAAPLSLALTSYLEIENRWLIVYGTAACCQIVAGLIFLFWGSSEVLPWAEEKSVQQEQEKKVDENNGKF</sequence>
<dbReference type="InterPro" id="IPR050382">
    <property type="entry name" value="MFS_Na/Anion_cotransporter"/>
</dbReference>
<keyword evidence="7" id="KW-1185">Reference proteome</keyword>
<dbReference type="Proteomes" id="UP000887575">
    <property type="component" value="Unassembled WGS sequence"/>
</dbReference>
<proteinExistence type="predicted"/>
<evidence type="ECO:0000256" key="2">
    <source>
        <dbReference type="ARBA" id="ARBA00022692"/>
    </source>
</evidence>
<dbReference type="GO" id="GO:0016020">
    <property type="term" value="C:membrane"/>
    <property type="evidence" value="ECO:0007669"/>
    <property type="project" value="UniProtKB-SubCell"/>
</dbReference>
<keyword evidence="4 5" id="KW-0472">Membrane</keyword>
<protein>
    <recommendedName>
        <fullName evidence="6">Major facilitator superfamily (MFS) profile domain-containing protein</fullName>
    </recommendedName>
</protein>
<dbReference type="Pfam" id="PF07690">
    <property type="entry name" value="MFS_1"/>
    <property type="match status" value="1"/>
</dbReference>
<evidence type="ECO:0000313" key="7">
    <source>
        <dbReference type="Proteomes" id="UP000887575"/>
    </source>
</evidence>
<name>A0AAF3EQX8_9BILA</name>
<accession>A0AAF3EQX8</accession>
<dbReference type="WBParaSite" id="MBELARI_LOCUS16503">
    <property type="protein sequence ID" value="MBELARI_LOCUS16503"/>
    <property type="gene ID" value="MBELARI_LOCUS16503"/>
</dbReference>
<dbReference type="InterPro" id="IPR020846">
    <property type="entry name" value="MFS_dom"/>
</dbReference>
<feature type="transmembrane region" description="Helical" evidence="5">
    <location>
        <begin position="379"/>
        <end position="399"/>
    </location>
</feature>
<dbReference type="GO" id="GO:0006820">
    <property type="term" value="P:monoatomic anion transport"/>
    <property type="evidence" value="ECO:0007669"/>
    <property type="project" value="TreeGrafter"/>
</dbReference>
<dbReference type="GO" id="GO:0022857">
    <property type="term" value="F:transmembrane transporter activity"/>
    <property type="evidence" value="ECO:0007669"/>
    <property type="project" value="InterPro"/>
</dbReference>
<feature type="transmembrane region" description="Helical" evidence="5">
    <location>
        <begin position="185"/>
        <end position="208"/>
    </location>
</feature>
<feature type="transmembrane region" description="Helical" evidence="5">
    <location>
        <begin position="122"/>
        <end position="140"/>
    </location>
</feature>
<feature type="transmembrane region" description="Helical" evidence="5">
    <location>
        <begin position="152"/>
        <end position="173"/>
    </location>
</feature>
<dbReference type="InterPro" id="IPR036259">
    <property type="entry name" value="MFS_trans_sf"/>
</dbReference>
<evidence type="ECO:0000256" key="1">
    <source>
        <dbReference type="ARBA" id="ARBA00004141"/>
    </source>
</evidence>
<dbReference type="AlphaFoldDB" id="A0AAF3EQX8"/>
<evidence type="ECO:0000256" key="3">
    <source>
        <dbReference type="ARBA" id="ARBA00022989"/>
    </source>
</evidence>